<protein>
    <submittedName>
        <fullName evidence="1">Uncharacterized protein</fullName>
    </submittedName>
</protein>
<dbReference type="Proteomes" id="UP000005466">
    <property type="component" value="Unassembled WGS sequence"/>
</dbReference>
<feature type="non-terminal residue" evidence="1">
    <location>
        <position position="35"/>
    </location>
</feature>
<evidence type="ECO:0000313" key="2">
    <source>
        <dbReference type="Proteomes" id="UP000005466"/>
    </source>
</evidence>
<sequence>QADFLLRGYGFTAGELLSGPGDLATLLPCTTIVTP</sequence>
<dbReference type="AlphaFoldDB" id="F3CJH2"/>
<accession>F3CJH2</accession>
<dbReference type="HOGENOM" id="CLU_3370275_0_0_6"/>
<dbReference type="EMBL" id="ADWY01004043">
    <property type="protein sequence ID" value="EGH19414.1"/>
    <property type="molecule type" value="Genomic_DNA"/>
</dbReference>
<gene>
    <name evidence="1" type="ORF">Pgy4_41234</name>
</gene>
<feature type="non-terminal residue" evidence="1">
    <location>
        <position position="1"/>
    </location>
</feature>
<organism evidence="1 2">
    <name type="scientific">Pseudomonas savastanoi pv. glycinea str. race 4</name>
    <dbReference type="NCBI Taxonomy" id="875330"/>
    <lineage>
        <taxon>Bacteria</taxon>
        <taxon>Pseudomonadati</taxon>
        <taxon>Pseudomonadota</taxon>
        <taxon>Gammaproteobacteria</taxon>
        <taxon>Pseudomonadales</taxon>
        <taxon>Pseudomonadaceae</taxon>
        <taxon>Pseudomonas</taxon>
    </lineage>
</organism>
<proteinExistence type="predicted"/>
<evidence type="ECO:0000313" key="1">
    <source>
        <dbReference type="EMBL" id="EGH19414.1"/>
    </source>
</evidence>
<reference evidence="1 2" key="1">
    <citation type="journal article" date="2011" name="PLoS Pathog.">
        <title>Dynamic evolution of pathogenicity revealed by sequencing and comparative genomics of 19 Pseudomonas syringae isolates.</title>
        <authorList>
            <person name="Baltrus D.A."/>
            <person name="Nishimura M.T."/>
            <person name="Romanchuk A."/>
            <person name="Chang J.H."/>
            <person name="Mukhtar M.S."/>
            <person name="Cherkis K."/>
            <person name="Roach J."/>
            <person name="Grant S.R."/>
            <person name="Jones C.D."/>
            <person name="Dangl J.L."/>
        </authorList>
    </citation>
    <scope>NUCLEOTIDE SEQUENCE [LARGE SCALE GENOMIC DNA]</scope>
    <source>
        <strain evidence="2">race 4</strain>
    </source>
</reference>
<comment type="caution">
    <text evidence="1">The sequence shown here is derived from an EMBL/GenBank/DDBJ whole genome shotgun (WGS) entry which is preliminary data.</text>
</comment>
<name>F3CJH2_PSESG</name>